<sequence length="124" mass="14355">MKKFLLCIIGISLPIYLLPFILRGDLDRFNPIAEEKNVYAIAKGYGVPDYHHKGRAMYSLKGVDEARNENKYTVGTNTPNDFIRKTYLKIHVKGKYVYSYDVISEKDIPEKIRGQLEIEDKVKL</sequence>
<comment type="caution">
    <text evidence="1">The sequence shown here is derived from an EMBL/GenBank/DDBJ whole genome shotgun (WGS) entry which is preliminary data.</text>
</comment>
<protein>
    <recommendedName>
        <fullName evidence="3">YxeA family protein</fullName>
    </recommendedName>
</protein>
<evidence type="ECO:0008006" key="3">
    <source>
        <dbReference type="Google" id="ProtNLM"/>
    </source>
</evidence>
<organism evidence="1 2">
    <name type="scientific">Bacillus cereus</name>
    <dbReference type="NCBI Taxonomy" id="1396"/>
    <lineage>
        <taxon>Bacteria</taxon>
        <taxon>Bacillati</taxon>
        <taxon>Bacillota</taxon>
        <taxon>Bacilli</taxon>
        <taxon>Bacillales</taxon>
        <taxon>Bacillaceae</taxon>
        <taxon>Bacillus</taxon>
        <taxon>Bacillus cereus group</taxon>
    </lineage>
</organism>
<dbReference type="InterPro" id="IPR036166">
    <property type="entry name" value="YxeA-like_sf"/>
</dbReference>
<proteinExistence type="predicted"/>
<dbReference type="EMBL" id="MUAJ01000023">
    <property type="protein sequence ID" value="OOR10737.1"/>
    <property type="molecule type" value="Genomic_DNA"/>
</dbReference>
<evidence type="ECO:0000313" key="2">
    <source>
        <dbReference type="Proteomes" id="UP000190906"/>
    </source>
</evidence>
<dbReference type="NCBIfam" id="TIGR01655">
    <property type="entry name" value="yxeA_fam"/>
    <property type="match status" value="1"/>
</dbReference>
<dbReference type="Gene3D" id="2.40.50.480">
    <property type="match status" value="1"/>
</dbReference>
<reference evidence="1 2" key="1">
    <citation type="submission" date="2017-01" db="EMBL/GenBank/DDBJ databases">
        <title>Bacillus cereus isolates.</title>
        <authorList>
            <person name="Beno S.M."/>
        </authorList>
    </citation>
    <scope>NUCLEOTIDE SEQUENCE [LARGE SCALE GENOMIC DNA]</scope>
    <source>
        <strain evidence="1 2">FSL H8-0485</strain>
    </source>
</reference>
<evidence type="ECO:0000313" key="1">
    <source>
        <dbReference type="EMBL" id="OOR10737.1"/>
    </source>
</evidence>
<dbReference type="PANTHER" id="PTHR36433:SF3">
    <property type="entry name" value="YXEA FAMILY PROTEIN"/>
    <property type="match status" value="1"/>
</dbReference>
<dbReference type="PANTHER" id="PTHR36433">
    <property type="entry name" value="HYPOTHETICAL CYTOSOLIC PROTEIN"/>
    <property type="match status" value="1"/>
</dbReference>
<dbReference type="AlphaFoldDB" id="A0A1S9TLD6"/>
<dbReference type="InterPro" id="IPR006542">
    <property type="entry name" value="DUF1093"/>
</dbReference>
<dbReference type="Proteomes" id="UP000190906">
    <property type="component" value="Unassembled WGS sequence"/>
</dbReference>
<dbReference type="SUPFAM" id="SSF159121">
    <property type="entry name" value="BC4932-like"/>
    <property type="match status" value="1"/>
</dbReference>
<gene>
    <name evidence="1" type="ORF">BW897_21395</name>
</gene>
<name>A0A1S9TLD6_BACCE</name>
<dbReference type="RefSeq" id="WP_033706989.1">
    <property type="nucleotide sequence ID" value="NZ_MUAJ01000023.1"/>
</dbReference>
<accession>A0A1S9TLD6</accession>